<dbReference type="EMBL" id="JBAMIC010000003">
    <property type="protein sequence ID" value="KAK7109558.1"/>
    <property type="molecule type" value="Genomic_DNA"/>
</dbReference>
<dbReference type="EC" id="2.5.1.59" evidence="3"/>
<dbReference type="PANTHER" id="PTHR11129">
    <property type="entry name" value="PROTEIN FARNESYLTRANSFERASE ALPHA SUBUNIT/RAB GERANYLGERANYL TRANSFERASE ALPHA SUBUNIT"/>
    <property type="match status" value="1"/>
</dbReference>
<dbReference type="PROSITE" id="PS51147">
    <property type="entry name" value="PFTA"/>
    <property type="match status" value="5"/>
</dbReference>
<protein>
    <recommendedName>
        <fullName evidence="10">Protein farnesyltransferase/geranylgeranyltransferase type-1 subunit alpha</fullName>
        <ecNumber evidence="4">2.5.1.58</ecNumber>
        <ecNumber evidence="3">2.5.1.59</ecNumber>
    </recommendedName>
    <alternativeName>
        <fullName evidence="13">CAAX farnesyltransferase subunit alpha</fullName>
    </alternativeName>
    <alternativeName>
        <fullName evidence="12">FTase-alpha</fullName>
    </alternativeName>
    <alternativeName>
        <fullName evidence="11">Ras proteins prenyltransferase subunit alpha</fullName>
    </alternativeName>
    <alternativeName>
        <fullName evidence="14">Type I protein geranyl-geranyltransferase subunit alpha</fullName>
    </alternativeName>
</protein>
<evidence type="ECO:0000256" key="13">
    <source>
        <dbReference type="ARBA" id="ARBA00043086"/>
    </source>
</evidence>
<name>A0AAN9BQB1_9CAEN</name>
<comment type="similarity">
    <text evidence="2">Belongs to the protein prenyltransferase subunit alpha family.</text>
</comment>
<evidence type="ECO:0000256" key="7">
    <source>
        <dbReference type="ARBA" id="ARBA00022737"/>
    </source>
</evidence>
<dbReference type="InterPro" id="IPR002088">
    <property type="entry name" value="Prenyl_trans_a"/>
</dbReference>
<evidence type="ECO:0000256" key="5">
    <source>
        <dbReference type="ARBA" id="ARBA00022602"/>
    </source>
</evidence>
<comment type="catalytic activity">
    <reaction evidence="15">
        <text>L-cysteinyl-[protein] + (2E,6E)-farnesyl diphosphate = S-(2E,6E)-farnesyl-L-cysteinyl-[protein] + diphosphate</text>
        <dbReference type="Rhea" id="RHEA:13345"/>
        <dbReference type="Rhea" id="RHEA-COMP:10131"/>
        <dbReference type="Rhea" id="RHEA-COMP:11535"/>
        <dbReference type="ChEBI" id="CHEBI:29950"/>
        <dbReference type="ChEBI" id="CHEBI:33019"/>
        <dbReference type="ChEBI" id="CHEBI:86019"/>
        <dbReference type="ChEBI" id="CHEBI:175763"/>
        <dbReference type="EC" id="2.5.1.58"/>
    </reaction>
</comment>
<accession>A0AAN9BQB1</accession>
<dbReference type="GO" id="GO:0005965">
    <property type="term" value="C:protein farnesyltransferase complex"/>
    <property type="evidence" value="ECO:0007669"/>
    <property type="project" value="TreeGrafter"/>
</dbReference>
<gene>
    <name evidence="20" type="ORF">V1264_013583</name>
</gene>
<dbReference type="Pfam" id="PF01239">
    <property type="entry name" value="PPTA"/>
    <property type="match status" value="5"/>
</dbReference>
<keyword evidence="5" id="KW-0637">Prenyltransferase</keyword>
<dbReference type="EC" id="2.5.1.58" evidence="4"/>
<dbReference type="SUPFAM" id="SSF48439">
    <property type="entry name" value="Protein prenylyltransferase"/>
    <property type="match status" value="1"/>
</dbReference>
<evidence type="ECO:0000313" key="20">
    <source>
        <dbReference type="EMBL" id="KAK7109558.1"/>
    </source>
</evidence>
<evidence type="ECO:0000256" key="17">
    <source>
        <dbReference type="ARBA" id="ARBA00055408"/>
    </source>
</evidence>
<comment type="cofactor">
    <cofactor evidence="1">
        <name>Mg(2+)</name>
        <dbReference type="ChEBI" id="CHEBI:18420"/>
    </cofactor>
</comment>
<feature type="region of interest" description="Disordered" evidence="19">
    <location>
        <begin position="1"/>
        <end position="32"/>
    </location>
</feature>
<evidence type="ECO:0000256" key="19">
    <source>
        <dbReference type="SAM" id="MobiDB-lite"/>
    </source>
</evidence>
<dbReference type="GO" id="GO:0004660">
    <property type="term" value="F:protein farnesyltransferase activity"/>
    <property type="evidence" value="ECO:0007669"/>
    <property type="project" value="UniProtKB-EC"/>
</dbReference>
<dbReference type="PANTHER" id="PTHR11129:SF1">
    <property type="entry name" value="PROTEIN FARNESYLTRANSFERASE_GERANYLGERANYLTRANSFERASE TYPE-1 SUBUNIT ALPHA"/>
    <property type="match status" value="1"/>
</dbReference>
<evidence type="ECO:0000256" key="9">
    <source>
        <dbReference type="ARBA" id="ARBA00022990"/>
    </source>
</evidence>
<evidence type="ECO:0000256" key="16">
    <source>
        <dbReference type="ARBA" id="ARBA00050428"/>
    </source>
</evidence>
<evidence type="ECO:0000256" key="18">
    <source>
        <dbReference type="ARBA" id="ARBA00063604"/>
    </source>
</evidence>
<evidence type="ECO:0000256" key="6">
    <source>
        <dbReference type="ARBA" id="ARBA00022679"/>
    </source>
</evidence>
<comment type="catalytic activity">
    <reaction evidence="16">
        <text>geranylgeranyl diphosphate + L-cysteinyl-[protein] = S-geranylgeranyl-L-cysteinyl-[protein] + diphosphate</text>
        <dbReference type="Rhea" id="RHEA:21240"/>
        <dbReference type="Rhea" id="RHEA-COMP:10131"/>
        <dbReference type="Rhea" id="RHEA-COMP:11537"/>
        <dbReference type="ChEBI" id="CHEBI:29950"/>
        <dbReference type="ChEBI" id="CHEBI:33019"/>
        <dbReference type="ChEBI" id="CHEBI:57533"/>
        <dbReference type="ChEBI" id="CHEBI:86021"/>
        <dbReference type="EC" id="2.5.1.59"/>
    </reaction>
</comment>
<dbReference type="GO" id="GO:0004662">
    <property type="term" value="F:CAAX-protein geranylgeranyltransferase activity"/>
    <property type="evidence" value="ECO:0007669"/>
    <property type="project" value="UniProtKB-EC"/>
</dbReference>
<evidence type="ECO:0000256" key="10">
    <source>
        <dbReference type="ARBA" id="ARBA00040965"/>
    </source>
</evidence>
<keyword evidence="21" id="KW-1185">Reference proteome</keyword>
<comment type="subunit">
    <text evidence="18">Heterodimer of FNTA and FNTB (farnesyltransferase). Heterodimer of FNTA and PGGT1B (geranylgeranyltransferase).</text>
</comment>
<dbReference type="Gene3D" id="1.25.40.120">
    <property type="entry name" value="Protein prenylyltransferase"/>
    <property type="match status" value="1"/>
</dbReference>
<reference evidence="20 21" key="1">
    <citation type="submission" date="2024-02" db="EMBL/GenBank/DDBJ databases">
        <title>Chromosome-scale genome assembly of the rough periwinkle Littorina saxatilis.</title>
        <authorList>
            <person name="De Jode A."/>
            <person name="Faria R."/>
            <person name="Formenti G."/>
            <person name="Sims Y."/>
            <person name="Smith T.P."/>
            <person name="Tracey A."/>
            <person name="Wood J.M.D."/>
            <person name="Zagrodzka Z.B."/>
            <person name="Johannesson K."/>
            <person name="Butlin R.K."/>
            <person name="Leder E.H."/>
        </authorList>
    </citation>
    <scope>NUCLEOTIDE SEQUENCE [LARGE SCALE GENOMIC DNA]</scope>
    <source>
        <strain evidence="20">Snail1</strain>
        <tissue evidence="20">Muscle</tissue>
    </source>
</reference>
<dbReference type="GO" id="GO:0005953">
    <property type="term" value="C:CAAX-protein geranylgeranyltransferase complex"/>
    <property type="evidence" value="ECO:0007669"/>
    <property type="project" value="TreeGrafter"/>
</dbReference>
<keyword evidence="6" id="KW-0808">Transferase</keyword>
<keyword evidence="7" id="KW-0677">Repeat</keyword>
<evidence type="ECO:0000256" key="3">
    <source>
        <dbReference type="ARBA" id="ARBA00012700"/>
    </source>
</evidence>
<evidence type="ECO:0000256" key="1">
    <source>
        <dbReference type="ARBA" id="ARBA00001946"/>
    </source>
</evidence>
<proteinExistence type="inferred from homology"/>
<evidence type="ECO:0000313" key="21">
    <source>
        <dbReference type="Proteomes" id="UP001374579"/>
    </source>
</evidence>
<dbReference type="FunFam" id="1.25.40.120:FF:000002">
    <property type="entry name" value="Protein farnesyltransferase/geranylgeranyltransferase type-1 subunit alpha"/>
    <property type="match status" value="1"/>
</dbReference>
<evidence type="ECO:0000256" key="11">
    <source>
        <dbReference type="ARBA" id="ARBA00041392"/>
    </source>
</evidence>
<keyword evidence="8" id="KW-0460">Magnesium</keyword>
<evidence type="ECO:0000256" key="12">
    <source>
        <dbReference type="ARBA" id="ARBA00042436"/>
    </source>
</evidence>
<evidence type="ECO:0000256" key="2">
    <source>
        <dbReference type="ARBA" id="ARBA00006734"/>
    </source>
</evidence>
<dbReference type="Proteomes" id="UP001374579">
    <property type="component" value="Unassembled WGS sequence"/>
</dbReference>
<sequence length="328" mass="39037">MSEGSSDETINSDTWVPYKDRPEWKDITPIPQDDGQEPVVQIAYSEKFKDVYDYFRAVVAKEEKTERVLQLTKDAADLNPANYSVWHYRRMVLQELDKDLKDEMRYITQVIEDHPKNYQVWHHRKVIVEWVEDPSKELDFTRKILRDDAKNYHAWQHRQWVLLTYNLFDKELEYVDTLIKEDLRNNSAWNQRHFVVSNTTGFTDDVVKREVKYAQDYIKKAPNNESSWNYLKGVLLDRKLSQYPGLKEFCQKLYDDSHRSPHLLACMVDTCEEMLELGCDKPEDVLQRALELCTALADEHDTIRGEYWQYMSRNLASKYGKEMPDEKS</sequence>
<dbReference type="AlphaFoldDB" id="A0AAN9BQB1"/>
<evidence type="ECO:0000256" key="15">
    <source>
        <dbReference type="ARBA" id="ARBA00050225"/>
    </source>
</evidence>
<comment type="caution">
    <text evidence="20">The sequence shown here is derived from an EMBL/GenBank/DDBJ whole genome shotgun (WGS) entry which is preliminary data.</text>
</comment>
<evidence type="ECO:0000256" key="14">
    <source>
        <dbReference type="ARBA" id="ARBA00043219"/>
    </source>
</evidence>
<keyword evidence="9" id="KW-0007">Acetylation</keyword>
<evidence type="ECO:0000256" key="4">
    <source>
        <dbReference type="ARBA" id="ARBA00012702"/>
    </source>
</evidence>
<organism evidence="20 21">
    <name type="scientific">Littorina saxatilis</name>
    <dbReference type="NCBI Taxonomy" id="31220"/>
    <lineage>
        <taxon>Eukaryota</taxon>
        <taxon>Metazoa</taxon>
        <taxon>Spiralia</taxon>
        <taxon>Lophotrochozoa</taxon>
        <taxon>Mollusca</taxon>
        <taxon>Gastropoda</taxon>
        <taxon>Caenogastropoda</taxon>
        <taxon>Littorinimorpha</taxon>
        <taxon>Littorinoidea</taxon>
        <taxon>Littorinidae</taxon>
        <taxon>Littorina</taxon>
    </lineage>
</organism>
<comment type="function">
    <text evidence="17">Essential subunit of both the farnesyltransferase and the geranylgeranyltransferase complex. Contributes to the transfer of a farnesyl or geranylgeranyl moiety from farnesyl or geranylgeranyl diphosphate to a cysteine at the fourth position from the C-terminus of several proteins having the C-terminal sequence Cys-aliphatic-aliphatic-X. May positively regulate neuromuscular junction development downstream of MUSK via its function in RAC1 prenylation and activation.</text>
</comment>
<evidence type="ECO:0000256" key="8">
    <source>
        <dbReference type="ARBA" id="ARBA00022842"/>
    </source>
</evidence>